<gene>
    <name evidence="1" type="ORF">F8D52_06605</name>
</gene>
<evidence type="ECO:0000313" key="2">
    <source>
        <dbReference type="Proteomes" id="UP000326384"/>
    </source>
</evidence>
<dbReference type="Proteomes" id="UP000326384">
    <property type="component" value="Unassembled WGS sequence"/>
</dbReference>
<sequence>MTELELNNILEICNKATKAPWISYVEGRDFESGSSFIMTGEENDRDYDIEFIKIKTEDQDFIAMARNVIPLLIDEIIKLKFDNTNNLDHADL</sequence>
<evidence type="ECO:0000313" key="1">
    <source>
        <dbReference type="EMBL" id="KAB1231473.1"/>
    </source>
</evidence>
<name>A0A5N4BSR2_9FLAO</name>
<accession>A0A5N4BSR2</accession>
<reference evidence="1 2" key="1">
    <citation type="journal article" date="2019" name="Stand. Genomic Sci.">
        <title>Draft Whole-Genome Sequence of a Novel Chryseobacterium viscerum Strain Isolated from Fresh Water at Dripping Springs, New Mexico.</title>
        <authorList>
            <person name="Kyndt J.A."/>
            <person name="Moore T.C."/>
        </authorList>
    </citation>
    <scope>NUCLEOTIDE SEQUENCE [LARGE SCALE GENOMIC DNA]</scope>
    <source>
        <strain evidence="1 2">DPS</strain>
    </source>
</reference>
<dbReference type="EMBL" id="VTPV01000003">
    <property type="protein sequence ID" value="KAB1231473.1"/>
    <property type="molecule type" value="Genomic_DNA"/>
</dbReference>
<protein>
    <submittedName>
        <fullName evidence="1">Uncharacterized protein</fullName>
    </submittedName>
</protein>
<proteinExistence type="predicted"/>
<comment type="caution">
    <text evidence="1">The sequence shown here is derived from an EMBL/GenBank/DDBJ whole genome shotgun (WGS) entry which is preliminary data.</text>
</comment>
<keyword evidence="2" id="KW-1185">Reference proteome</keyword>
<organism evidence="1 2">
    <name type="scientific">Chryseobacterium viscerum</name>
    <dbReference type="NCBI Taxonomy" id="1037377"/>
    <lineage>
        <taxon>Bacteria</taxon>
        <taxon>Pseudomonadati</taxon>
        <taxon>Bacteroidota</taxon>
        <taxon>Flavobacteriia</taxon>
        <taxon>Flavobacteriales</taxon>
        <taxon>Weeksellaceae</taxon>
        <taxon>Chryseobacterium group</taxon>
        <taxon>Chryseobacterium</taxon>
    </lineage>
</organism>
<dbReference type="RefSeq" id="WP_152289379.1">
    <property type="nucleotide sequence ID" value="NZ_VTPV01000003.1"/>
</dbReference>